<dbReference type="Proteomes" id="UP001497516">
    <property type="component" value="Chromosome 8"/>
</dbReference>
<organism evidence="2 3">
    <name type="scientific">Linum trigynum</name>
    <dbReference type="NCBI Taxonomy" id="586398"/>
    <lineage>
        <taxon>Eukaryota</taxon>
        <taxon>Viridiplantae</taxon>
        <taxon>Streptophyta</taxon>
        <taxon>Embryophyta</taxon>
        <taxon>Tracheophyta</taxon>
        <taxon>Spermatophyta</taxon>
        <taxon>Magnoliopsida</taxon>
        <taxon>eudicotyledons</taxon>
        <taxon>Gunneridae</taxon>
        <taxon>Pentapetalae</taxon>
        <taxon>rosids</taxon>
        <taxon>fabids</taxon>
        <taxon>Malpighiales</taxon>
        <taxon>Linaceae</taxon>
        <taxon>Linum</taxon>
    </lineage>
</organism>
<name>A0AAV2GBX5_9ROSI</name>
<accession>A0AAV2GBX5</accession>
<reference evidence="2 3" key="1">
    <citation type="submission" date="2024-04" db="EMBL/GenBank/DDBJ databases">
        <authorList>
            <person name="Fracassetti M."/>
        </authorList>
    </citation>
    <scope>NUCLEOTIDE SEQUENCE [LARGE SCALE GENOMIC DNA]</scope>
</reference>
<dbReference type="EMBL" id="OZ034821">
    <property type="protein sequence ID" value="CAL1407697.1"/>
    <property type="molecule type" value="Genomic_DNA"/>
</dbReference>
<protein>
    <submittedName>
        <fullName evidence="2">Uncharacterized protein</fullName>
    </submittedName>
</protein>
<keyword evidence="3" id="KW-1185">Reference proteome</keyword>
<evidence type="ECO:0000313" key="3">
    <source>
        <dbReference type="Proteomes" id="UP001497516"/>
    </source>
</evidence>
<dbReference type="AlphaFoldDB" id="A0AAV2GBX5"/>
<evidence type="ECO:0000313" key="2">
    <source>
        <dbReference type="EMBL" id="CAL1407697.1"/>
    </source>
</evidence>
<feature type="region of interest" description="Disordered" evidence="1">
    <location>
        <begin position="1"/>
        <end position="49"/>
    </location>
</feature>
<feature type="compositionally biased region" description="Basic and acidic residues" evidence="1">
    <location>
        <begin position="1"/>
        <end position="10"/>
    </location>
</feature>
<gene>
    <name evidence="2" type="ORF">LTRI10_LOCUS47350</name>
</gene>
<proteinExistence type="predicted"/>
<sequence length="165" mass="17538">MRAAKREMVTRQDATVAEIGGDRATIPLQSSRLNEETTDDITASTESAEVDGAAESLQYAELNDKLQFPPPSATAVANSPPTLLAAVEQPSMVKEHNTSEIILVFLTKEGDGPVAEISGKQSLLLAMNAKLEHIASPAEATTIVALSKHNSLDWSRGAEQGYCSC</sequence>
<evidence type="ECO:0000256" key="1">
    <source>
        <dbReference type="SAM" id="MobiDB-lite"/>
    </source>
</evidence>